<keyword evidence="3" id="KW-1185">Reference proteome</keyword>
<evidence type="ECO:0000313" key="2">
    <source>
        <dbReference type="EMBL" id="PSJ28323.1"/>
    </source>
</evidence>
<evidence type="ECO:0000313" key="3">
    <source>
        <dbReference type="Proteomes" id="UP000242427"/>
    </source>
</evidence>
<dbReference type="EMBL" id="PXWG01000025">
    <property type="protein sequence ID" value="PSJ28323.1"/>
    <property type="molecule type" value="Genomic_DNA"/>
</dbReference>
<dbReference type="Pfam" id="PF09837">
    <property type="entry name" value="DUF2064"/>
    <property type="match status" value="1"/>
</dbReference>
<dbReference type="OrthoDB" id="9798250at2"/>
<comment type="caution">
    <text evidence="2">The sequence shown here is derived from an EMBL/GenBank/DDBJ whole genome shotgun (WGS) entry which is preliminary data.</text>
</comment>
<evidence type="ECO:0000256" key="1">
    <source>
        <dbReference type="SAM" id="MobiDB-lite"/>
    </source>
</evidence>
<name>A0A9X7JR09_9ACTN</name>
<dbReference type="AlphaFoldDB" id="A0A9X7JR09"/>
<dbReference type="InterPro" id="IPR018641">
    <property type="entry name" value="Trfase_1_rSAM/seldom-assoc"/>
</dbReference>
<proteinExistence type="predicted"/>
<dbReference type="RefSeq" id="WP_106676088.1">
    <property type="nucleotide sequence ID" value="NZ_PXWG01000025.1"/>
</dbReference>
<accession>A0A9X7JR09</accession>
<feature type="compositionally biased region" description="Low complexity" evidence="1">
    <location>
        <begin position="228"/>
        <end position="238"/>
    </location>
</feature>
<dbReference type="InterPro" id="IPR029044">
    <property type="entry name" value="Nucleotide-diphossugar_trans"/>
</dbReference>
<dbReference type="Gene3D" id="3.90.550.10">
    <property type="entry name" value="Spore Coat Polysaccharide Biosynthesis Protein SpsA, Chain A"/>
    <property type="match status" value="1"/>
</dbReference>
<dbReference type="PANTHER" id="PTHR36529:SF1">
    <property type="entry name" value="GLYCOSYLTRANSFERASE"/>
    <property type="match status" value="1"/>
</dbReference>
<gene>
    <name evidence="2" type="ORF">B7P34_13185</name>
</gene>
<dbReference type="SUPFAM" id="SSF53448">
    <property type="entry name" value="Nucleotide-diphospho-sugar transferases"/>
    <property type="match status" value="1"/>
</dbReference>
<protein>
    <submittedName>
        <fullName evidence="2">Glycosyltransferase</fullName>
    </submittedName>
</protein>
<reference evidence="2 3" key="1">
    <citation type="submission" date="2018-03" db="EMBL/GenBank/DDBJ databases">
        <title>Chitinolytic properties of Streptosporangium nondiastaticum TBG75A20.</title>
        <authorList>
            <person name="Gayathri V."/>
            <person name="Shiburaj S."/>
        </authorList>
    </citation>
    <scope>NUCLEOTIDE SEQUENCE [LARGE SCALE GENOMIC DNA]</scope>
    <source>
        <strain evidence="2 3">TBG75A20</strain>
    </source>
</reference>
<dbReference type="Proteomes" id="UP000242427">
    <property type="component" value="Unassembled WGS sequence"/>
</dbReference>
<dbReference type="PANTHER" id="PTHR36529">
    <property type="entry name" value="SLL1095 PROTEIN"/>
    <property type="match status" value="1"/>
</dbReference>
<feature type="region of interest" description="Disordered" evidence="1">
    <location>
        <begin position="222"/>
        <end position="298"/>
    </location>
</feature>
<feature type="compositionally biased region" description="Low complexity" evidence="1">
    <location>
        <begin position="246"/>
        <end position="256"/>
    </location>
</feature>
<feature type="compositionally biased region" description="Low complexity" evidence="1">
    <location>
        <begin position="275"/>
        <end position="286"/>
    </location>
</feature>
<organism evidence="2 3">
    <name type="scientific">Streptosporangium nondiastaticum</name>
    <dbReference type="NCBI Taxonomy" id="35764"/>
    <lineage>
        <taxon>Bacteria</taxon>
        <taxon>Bacillati</taxon>
        <taxon>Actinomycetota</taxon>
        <taxon>Actinomycetes</taxon>
        <taxon>Streptosporangiales</taxon>
        <taxon>Streptosporangiaceae</taxon>
        <taxon>Streptosporangium</taxon>
    </lineage>
</organism>
<sequence>MSAAVPAGPAPGGPTTLLVIAKEPLPGRVKTRLTPPYEPAEAALLAEAALTDTLWAVRAMPACRRVLVLDGRPGPWLPPGFEVLPQCAGGLDERLAAAFAACTGPALLVGMDTPQLTPGLLAPALSPAGWQGCDAWFGPAADGGFWALGLAEPWQPGLLRGVPMSTATTGAVQRRRLVAAGLRVRDLPELLDADTAADALHVAAAAPGSRFAAAVDRLGRRTAGPAEGSAAGVPAGARSGPGSGAHSGARSGARSGEVPPAPRQRALQEPALREPAAGARPASAPSPGGGGRPCRPAN</sequence>